<dbReference type="Proteomes" id="UP000610558">
    <property type="component" value="Unassembled WGS sequence"/>
</dbReference>
<dbReference type="NCBIfam" id="TIGR03371">
    <property type="entry name" value="cellulose_yhjQ"/>
    <property type="match status" value="1"/>
</dbReference>
<evidence type="ECO:0000313" key="2">
    <source>
        <dbReference type="Proteomes" id="UP000610558"/>
    </source>
</evidence>
<dbReference type="InterPro" id="IPR050678">
    <property type="entry name" value="DNA_Partitioning_ATPase"/>
</dbReference>
<gene>
    <name evidence="1" type="primary">yhjQ</name>
    <name evidence="1" type="ORF">IB286_01590</name>
</gene>
<dbReference type="RefSeq" id="WP_190761904.1">
    <property type="nucleotide sequence ID" value="NZ_JACXLD010000001.1"/>
</dbReference>
<dbReference type="EMBL" id="JACXLD010000001">
    <property type="protein sequence ID" value="MBD2857681.1"/>
    <property type="molecule type" value="Genomic_DNA"/>
</dbReference>
<name>A0A927C120_9GAMM</name>
<sequence>MKTLLFSGCRGGVGNSSVTANLAATLQKNGHQTLTLDLNDSNTTSLYFGIDPRSSRGWGQALLDGHDFSNAAFQSNDGRWMLPYGSLKLEERYRLNAILSSKPELLSKTLAKLKGVDFLIIDCPTISTQKWAWAEYQYLKELFTLNARLITTLTPSAPDYSLLKNHPDWRDYSALLLLNMQRPESQLHHDLRLVIQTEFHEQILPIALSQDITVAEACAHLQTVVSYAPASQASKEFLALAHCCENLWRVAK</sequence>
<reference evidence="1" key="1">
    <citation type="submission" date="2020-09" db="EMBL/GenBank/DDBJ databases">
        <authorList>
            <person name="Yoon J.-W."/>
        </authorList>
    </citation>
    <scope>NUCLEOTIDE SEQUENCE</scope>
    <source>
        <strain evidence="1">KMU-158</strain>
    </source>
</reference>
<dbReference type="PANTHER" id="PTHR13696">
    <property type="entry name" value="P-LOOP CONTAINING NUCLEOSIDE TRIPHOSPHATE HYDROLASE"/>
    <property type="match status" value="1"/>
</dbReference>
<dbReference type="AlphaFoldDB" id="A0A927C120"/>
<dbReference type="Gene3D" id="3.40.50.300">
    <property type="entry name" value="P-loop containing nucleotide triphosphate hydrolases"/>
    <property type="match status" value="1"/>
</dbReference>
<keyword evidence="2" id="KW-1185">Reference proteome</keyword>
<proteinExistence type="predicted"/>
<protein>
    <submittedName>
        <fullName evidence="1">Cellulose synthase operon protein YhjQ</fullName>
    </submittedName>
</protein>
<accession>A0A927C120</accession>
<dbReference type="InterPro" id="IPR017746">
    <property type="entry name" value="Cellulose_synthase_operon_BcsQ"/>
</dbReference>
<dbReference type="SUPFAM" id="SSF52540">
    <property type="entry name" value="P-loop containing nucleoside triphosphate hydrolases"/>
    <property type="match status" value="1"/>
</dbReference>
<dbReference type="Pfam" id="PF06564">
    <property type="entry name" value="CBP_BcsQ"/>
    <property type="match status" value="1"/>
</dbReference>
<dbReference type="InterPro" id="IPR027417">
    <property type="entry name" value="P-loop_NTPase"/>
</dbReference>
<dbReference type="PANTHER" id="PTHR13696:SF52">
    <property type="entry name" value="PARA FAMILY PROTEIN CT_582"/>
    <property type="match status" value="1"/>
</dbReference>
<organism evidence="1 2">
    <name type="scientific">Spongiibacter pelagi</name>
    <dbReference type="NCBI Taxonomy" id="2760804"/>
    <lineage>
        <taxon>Bacteria</taxon>
        <taxon>Pseudomonadati</taxon>
        <taxon>Pseudomonadota</taxon>
        <taxon>Gammaproteobacteria</taxon>
        <taxon>Cellvibrionales</taxon>
        <taxon>Spongiibacteraceae</taxon>
        <taxon>Spongiibacter</taxon>
    </lineage>
</organism>
<comment type="caution">
    <text evidence="1">The sequence shown here is derived from an EMBL/GenBank/DDBJ whole genome shotgun (WGS) entry which is preliminary data.</text>
</comment>
<evidence type="ECO:0000313" key="1">
    <source>
        <dbReference type="EMBL" id="MBD2857681.1"/>
    </source>
</evidence>